<dbReference type="InterPro" id="IPR036047">
    <property type="entry name" value="F-box-like_dom_sf"/>
</dbReference>
<dbReference type="PANTHER" id="PTHR23015:SF4">
    <property type="entry name" value="DUF38 DOMAIN-CONTAINING PROTEIN-RELATED"/>
    <property type="match status" value="1"/>
</dbReference>
<feature type="domain" description="F-box" evidence="2">
    <location>
        <begin position="136"/>
        <end position="183"/>
    </location>
</feature>
<dbReference type="HOGENOM" id="CLU_335318_0_0_1"/>
<dbReference type="InterPro" id="IPR001810">
    <property type="entry name" value="F-box_dom"/>
</dbReference>
<dbReference type="InterPro" id="IPR002900">
    <property type="entry name" value="DUF38/FTH_CAE_spp"/>
</dbReference>
<dbReference type="AlphaFoldDB" id="E3MM80"/>
<sequence length="885" mass="103672">MSAEEQSAVIETCVLYDILNWKTAEISYETMRQMLGNDMISFDDYQSIFVKKVQTNWDETINRINLRDFLMTNKFSMRTCILNDVINGVSIDHSYRKVLEVVGNIRISYPTFDFWYYWFYNGKRDLFYDISKHPRPTTFSQLPVDTLNKILNYTELRDHICLEKVSRGLRSVISERTPLYESIEMICDDNWISVSFNDLNICYRNTAIVSTCLYEPLRGALRDIMVALRNPKLHLESLEISFHWEKDREMRWFAEQIKNEIKSLNHQLSVRKITLKVSNEAQVHAILPFLKARILEEIDIYGIDMFWMQNFGTYNIIQMDQYNKAKLVRIMFSTGFFLFDQSIDRSEKCWRSSELSEFRNRPSISGTFGSTTENAICPTISPSIHAQRFSLNFQSILSKKSIESNNHASKSSTNFSRNIFYSEFKSYRGVYILTESVWVMNSPNQFRTLILYQISQWKTIDKSYESYEKLCVAMKKEAISYDNYEYWFNRYLKENYYSARDGRTHRVGDLQVGILADVVDGRSTENSYKSICDAFGIYKIDEKCHENLFRICGFEAFQDTLNNAEKPIHSYSASSDTCNAKSLSFCSFPEDVITEIVDRCDLKSYLNLRDLSHSLRTIVDKRPPPCTDIDIIVRDDYIHIKANNEILVDSCPIELTHFRHRSLWLIEKRVFRDLEALLKNPKLRLKSFRFDSNSSPHHTYWNNVMDVNAETRNYYMLFLKMLEELNHRIHVERCSIKAARKEDVILILKRFKPGTLQKLELNNECLTEEINKIVEMDQWKRAIHAQLDAVLTIPIKNFFHFMTFDASFGAISMNDLGRLCENLSQSIKFKNCYIATTDLLDIETIKNALTLRPSAAPGSYYIPNSNLVIQFSNSYGSDEIIIQKL</sequence>
<reference evidence="3" key="1">
    <citation type="submission" date="2007-07" db="EMBL/GenBank/DDBJ databases">
        <title>PCAP assembly of the Caenorhabditis remanei genome.</title>
        <authorList>
            <consortium name="The Caenorhabditis remanei Sequencing Consortium"/>
            <person name="Wilson R.K."/>
        </authorList>
    </citation>
    <scope>NUCLEOTIDE SEQUENCE [LARGE SCALE GENOMIC DNA]</scope>
    <source>
        <strain evidence="3">PB4641</strain>
    </source>
</reference>
<dbReference type="GO" id="GO:0045087">
    <property type="term" value="P:innate immune response"/>
    <property type="evidence" value="ECO:0007669"/>
    <property type="project" value="TreeGrafter"/>
</dbReference>
<dbReference type="Pfam" id="PF01827">
    <property type="entry name" value="FTH"/>
    <property type="match status" value="2"/>
</dbReference>
<evidence type="ECO:0000313" key="3">
    <source>
        <dbReference type="EMBL" id="EFP04815.1"/>
    </source>
</evidence>
<protein>
    <recommendedName>
        <fullName evidence="2">F-box domain-containing protein</fullName>
    </recommendedName>
</protein>
<keyword evidence="1" id="KW-0175">Coiled coil</keyword>
<evidence type="ECO:0000256" key="1">
    <source>
        <dbReference type="SAM" id="Coils"/>
    </source>
</evidence>
<dbReference type="EMBL" id="DS268456">
    <property type="protein sequence ID" value="EFP04815.1"/>
    <property type="molecule type" value="Genomic_DNA"/>
</dbReference>
<dbReference type="PANTHER" id="PTHR23015">
    <property type="entry name" value="UNCHARACTERIZED C.ELEGANS PROTEIN"/>
    <property type="match status" value="1"/>
</dbReference>
<dbReference type="SUPFAM" id="SSF81383">
    <property type="entry name" value="F-box domain"/>
    <property type="match status" value="1"/>
</dbReference>
<keyword evidence="4" id="KW-1185">Reference proteome</keyword>
<dbReference type="STRING" id="31234.E3MM80"/>
<evidence type="ECO:0000313" key="4">
    <source>
        <dbReference type="Proteomes" id="UP000008281"/>
    </source>
</evidence>
<gene>
    <name evidence="3" type="ORF">CRE_30018</name>
</gene>
<dbReference type="CDD" id="cd22150">
    <property type="entry name" value="F-box_CeFBXA-like"/>
    <property type="match status" value="1"/>
</dbReference>
<dbReference type="InterPro" id="IPR040161">
    <property type="entry name" value="FB224"/>
</dbReference>
<dbReference type="InterPro" id="IPR041426">
    <property type="entry name" value="Mos1_HTH"/>
</dbReference>
<dbReference type="InParanoid" id="E3MM80"/>
<dbReference type="Proteomes" id="UP000008281">
    <property type="component" value="Unassembled WGS sequence"/>
</dbReference>
<dbReference type="Pfam" id="PF17906">
    <property type="entry name" value="HTH_48"/>
    <property type="match status" value="2"/>
</dbReference>
<dbReference type="SMART" id="SM00256">
    <property type="entry name" value="FBOX"/>
    <property type="match status" value="2"/>
</dbReference>
<evidence type="ECO:0000259" key="2">
    <source>
        <dbReference type="PROSITE" id="PS50181"/>
    </source>
</evidence>
<dbReference type="PROSITE" id="PS50181">
    <property type="entry name" value="FBOX"/>
    <property type="match status" value="1"/>
</dbReference>
<dbReference type="eggNOG" id="ENOG502TK37">
    <property type="taxonomic scope" value="Eukaryota"/>
</dbReference>
<accession>E3MM80</accession>
<organism evidence="4">
    <name type="scientific">Caenorhabditis remanei</name>
    <name type="common">Caenorhabditis vulgaris</name>
    <dbReference type="NCBI Taxonomy" id="31234"/>
    <lineage>
        <taxon>Eukaryota</taxon>
        <taxon>Metazoa</taxon>
        <taxon>Ecdysozoa</taxon>
        <taxon>Nematoda</taxon>
        <taxon>Chromadorea</taxon>
        <taxon>Rhabditida</taxon>
        <taxon>Rhabditina</taxon>
        <taxon>Rhabditomorpha</taxon>
        <taxon>Rhabditoidea</taxon>
        <taxon>Rhabditidae</taxon>
        <taxon>Peloderinae</taxon>
        <taxon>Caenorhabditis</taxon>
    </lineage>
</organism>
<proteinExistence type="predicted"/>
<name>E3MM80_CAERE</name>
<dbReference type="Pfam" id="PF00646">
    <property type="entry name" value="F-box"/>
    <property type="match status" value="2"/>
</dbReference>
<feature type="coiled-coil region" evidence="1">
    <location>
        <begin position="722"/>
        <end position="776"/>
    </location>
</feature>